<sequence>MLLIHLLPFALLASAAPNPPTRPSTPPPKPQPPQHNDTPIKCPILFDGRIPKNLTLTSFDSAATSPFNPDYVKGENTTWSSILLLPSTPPSRFDSPRLYKPIEVTVDNRSLFRAGANLQTGFRRAGLLLKDDANDAGADAADLGAVTFHWSMKWDAERRLNLSHEYMNVWHERADYGGNQFSFVGGVVLVGDGGTGVDTKVEREKWRVQNFKDEFVFETGVSFREWQNFAVKLDYDKSTIQVFYSVGNAPLKAVSKALPNDNSGGGQLQLGIAKKPTETQTVVYDGYQESIRLRGEGQIYGGVFVENSAGGCVSL</sequence>
<feature type="chain" id="PRO_5040139771" description="Glycoside hydrolase 131 catalytic N-terminal domain-containing protein" evidence="2">
    <location>
        <begin position="16"/>
        <end position="315"/>
    </location>
</feature>
<keyword evidence="2" id="KW-0732">Signal</keyword>
<organism evidence="4 5">
    <name type="scientific">Setomelanomma holmii</name>
    <dbReference type="NCBI Taxonomy" id="210430"/>
    <lineage>
        <taxon>Eukaryota</taxon>
        <taxon>Fungi</taxon>
        <taxon>Dikarya</taxon>
        <taxon>Ascomycota</taxon>
        <taxon>Pezizomycotina</taxon>
        <taxon>Dothideomycetes</taxon>
        <taxon>Pleosporomycetidae</taxon>
        <taxon>Pleosporales</taxon>
        <taxon>Pleosporineae</taxon>
        <taxon>Phaeosphaeriaceae</taxon>
        <taxon>Setomelanomma</taxon>
    </lineage>
</organism>
<dbReference type="InterPro" id="IPR041524">
    <property type="entry name" value="GH131_N"/>
</dbReference>
<accession>A0A9P4LUF0</accession>
<feature type="compositionally biased region" description="Pro residues" evidence="1">
    <location>
        <begin position="17"/>
        <end position="33"/>
    </location>
</feature>
<evidence type="ECO:0000259" key="3">
    <source>
        <dbReference type="Pfam" id="PF18271"/>
    </source>
</evidence>
<evidence type="ECO:0000256" key="1">
    <source>
        <dbReference type="SAM" id="MobiDB-lite"/>
    </source>
</evidence>
<dbReference type="AlphaFoldDB" id="A0A9P4LUF0"/>
<name>A0A9P4LUF0_9PLEO</name>
<dbReference type="PANTHER" id="PTHR34612">
    <property type="entry name" value="GH131_N DOMAIN-CONTAINING PROTEIN"/>
    <property type="match status" value="1"/>
</dbReference>
<comment type="caution">
    <text evidence="4">The sequence shown here is derived from an EMBL/GenBank/DDBJ whole genome shotgun (WGS) entry which is preliminary data.</text>
</comment>
<protein>
    <recommendedName>
        <fullName evidence="3">Glycoside hydrolase 131 catalytic N-terminal domain-containing protein</fullName>
    </recommendedName>
</protein>
<evidence type="ECO:0000313" key="4">
    <source>
        <dbReference type="EMBL" id="KAF2035684.1"/>
    </source>
</evidence>
<evidence type="ECO:0000313" key="5">
    <source>
        <dbReference type="Proteomes" id="UP000799777"/>
    </source>
</evidence>
<dbReference type="PANTHER" id="PTHR34612:SF4">
    <property type="entry name" value="GLYCOSIDE HYDROLASE 131 CATALYTIC N-TERMINAL DOMAIN-CONTAINING PROTEIN"/>
    <property type="match status" value="1"/>
</dbReference>
<keyword evidence="5" id="KW-1185">Reference proteome</keyword>
<evidence type="ECO:0000256" key="2">
    <source>
        <dbReference type="SAM" id="SignalP"/>
    </source>
</evidence>
<feature type="signal peptide" evidence="2">
    <location>
        <begin position="1"/>
        <end position="15"/>
    </location>
</feature>
<dbReference type="OrthoDB" id="5283326at2759"/>
<dbReference type="Proteomes" id="UP000799777">
    <property type="component" value="Unassembled WGS sequence"/>
</dbReference>
<proteinExistence type="predicted"/>
<feature type="region of interest" description="Disordered" evidence="1">
    <location>
        <begin position="15"/>
        <end position="40"/>
    </location>
</feature>
<gene>
    <name evidence="4" type="ORF">EK21DRAFT_96344</name>
</gene>
<reference evidence="4" key="1">
    <citation type="journal article" date="2020" name="Stud. Mycol.">
        <title>101 Dothideomycetes genomes: a test case for predicting lifestyles and emergence of pathogens.</title>
        <authorList>
            <person name="Haridas S."/>
            <person name="Albert R."/>
            <person name="Binder M."/>
            <person name="Bloem J."/>
            <person name="Labutti K."/>
            <person name="Salamov A."/>
            <person name="Andreopoulos B."/>
            <person name="Baker S."/>
            <person name="Barry K."/>
            <person name="Bills G."/>
            <person name="Bluhm B."/>
            <person name="Cannon C."/>
            <person name="Castanera R."/>
            <person name="Culley D."/>
            <person name="Daum C."/>
            <person name="Ezra D."/>
            <person name="Gonzalez J."/>
            <person name="Henrissat B."/>
            <person name="Kuo A."/>
            <person name="Liang C."/>
            <person name="Lipzen A."/>
            <person name="Lutzoni F."/>
            <person name="Magnuson J."/>
            <person name="Mondo S."/>
            <person name="Nolan M."/>
            <person name="Ohm R."/>
            <person name="Pangilinan J."/>
            <person name="Park H.-J."/>
            <person name="Ramirez L."/>
            <person name="Alfaro M."/>
            <person name="Sun H."/>
            <person name="Tritt A."/>
            <person name="Yoshinaga Y."/>
            <person name="Zwiers L.-H."/>
            <person name="Turgeon B."/>
            <person name="Goodwin S."/>
            <person name="Spatafora J."/>
            <person name="Crous P."/>
            <person name="Grigoriev I."/>
        </authorList>
    </citation>
    <scope>NUCLEOTIDE SEQUENCE</scope>
    <source>
        <strain evidence="4">CBS 110217</strain>
    </source>
</reference>
<dbReference type="Pfam" id="PF18271">
    <property type="entry name" value="GH131_N"/>
    <property type="match status" value="1"/>
</dbReference>
<dbReference type="EMBL" id="ML978156">
    <property type="protein sequence ID" value="KAF2035684.1"/>
    <property type="molecule type" value="Genomic_DNA"/>
</dbReference>
<feature type="domain" description="Glycoside hydrolase 131 catalytic N-terminal" evidence="3">
    <location>
        <begin position="44"/>
        <end position="311"/>
    </location>
</feature>
<dbReference type="Gene3D" id="2.60.120.1160">
    <property type="match status" value="1"/>
</dbReference>